<dbReference type="EMBL" id="ML004440">
    <property type="protein sequence ID" value="RKP31570.1"/>
    <property type="molecule type" value="Genomic_DNA"/>
</dbReference>
<keyword evidence="1" id="KW-0175">Coiled coil</keyword>
<name>A0A4P9ZHU8_9ASCO</name>
<proteinExistence type="predicted"/>
<dbReference type="PANTHER" id="PTHR42342">
    <property type="entry name" value="STATIONARY PHASE PROTEIN 5"/>
    <property type="match status" value="1"/>
</dbReference>
<reference evidence="3" key="1">
    <citation type="journal article" date="2018" name="Nat. Microbiol.">
        <title>Leveraging single-cell genomics to expand the fungal tree of life.</title>
        <authorList>
            <person name="Ahrendt S.R."/>
            <person name="Quandt C.A."/>
            <person name="Ciobanu D."/>
            <person name="Clum A."/>
            <person name="Salamov A."/>
            <person name="Andreopoulos B."/>
            <person name="Cheng J.F."/>
            <person name="Woyke T."/>
            <person name="Pelin A."/>
            <person name="Henrissat B."/>
            <person name="Reynolds N.K."/>
            <person name="Benny G.L."/>
            <person name="Smith M.E."/>
            <person name="James T.Y."/>
            <person name="Grigoriev I.V."/>
        </authorList>
    </citation>
    <scope>NUCLEOTIDE SEQUENCE [LARGE SCALE GENOMIC DNA]</scope>
    <source>
        <strain evidence="3">Baker2002</strain>
    </source>
</reference>
<evidence type="ECO:0000313" key="3">
    <source>
        <dbReference type="Proteomes" id="UP000268321"/>
    </source>
</evidence>
<gene>
    <name evidence="2" type="ORF">METBISCDRAFT_22308</name>
</gene>
<accession>A0A4P9ZHU8</accession>
<dbReference type="OrthoDB" id="416253at2759"/>
<dbReference type="GO" id="GO:0070628">
    <property type="term" value="F:proteasome binding"/>
    <property type="evidence" value="ECO:0007669"/>
    <property type="project" value="InterPro"/>
</dbReference>
<organism evidence="2 3">
    <name type="scientific">Metschnikowia bicuspidata</name>
    <dbReference type="NCBI Taxonomy" id="27322"/>
    <lineage>
        <taxon>Eukaryota</taxon>
        <taxon>Fungi</taxon>
        <taxon>Dikarya</taxon>
        <taxon>Ascomycota</taxon>
        <taxon>Saccharomycotina</taxon>
        <taxon>Pichiomycetes</taxon>
        <taxon>Metschnikowiaceae</taxon>
        <taxon>Metschnikowia</taxon>
    </lineage>
</organism>
<evidence type="ECO:0000313" key="2">
    <source>
        <dbReference type="EMBL" id="RKP31570.1"/>
    </source>
</evidence>
<dbReference type="InterPro" id="IPR038816">
    <property type="entry name" value="Stationary_phase_5"/>
</dbReference>
<dbReference type="PANTHER" id="PTHR42342:SF1">
    <property type="entry name" value="STATIONARY PHASE PROTEIN 5"/>
    <property type="match status" value="1"/>
</dbReference>
<feature type="coiled-coil region" evidence="1">
    <location>
        <begin position="295"/>
        <end position="322"/>
    </location>
</feature>
<dbReference type="Proteomes" id="UP000268321">
    <property type="component" value="Unassembled WGS sequence"/>
</dbReference>
<evidence type="ECO:0000256" key="1">
    <source>
        <dbReference type="SAM" id="Coils"/>
    </source>
</evidence>
<protein>
    <submittedName>
        <fullName evidence="2">Uncharacterized protein</fullName>
    </submittedName>
</protein>
<dbReference type="GO" id="GO:0043248">
    <property type="term" value="P:proteasome assembly"/>
    <property type="evidence" value="ECO:0007669"/>
    <property type="project" value="TreeGrafter"/>
</dbReference>
<keyword evidence="3" id="KW-1185">Reference proteome</keyword>
<dbReference type="AlphaFoldDB" id="A0A4P9ZHU8"/>
<sequence length="450" mass="50548">MPSMSTLGNLKKVVTKKIHQTVRRLEKNLENLGRVANPVPERVPIPVNIPTPQGARAFHFTTCSWERIIFCFTQLFKCPPHTQSHPSTTDGPRHSVQFSRPQIGYLPKPAVFPKSALFGSSISQTIALSIYGTRLATASLNANFHATRFYSTYSNLSGCNQWSWANINRSILFKHFSSKANFRLLKLLSFYRLPALTQTFKKRSMVYGEWDTRMPMWTIFSNFSKNTAKLVLQSAVKTAAATTLRLNALLTQGFHDMVLVLANEASTVAEGSYVDFKLQPLVLIPEKSMMSAEVLKELLSNLRHFERHLQQLQRDILKLGELGELLLRFVAEKCIIRVYFPNCDFERLQVLLREKNVCSGTIHEDLKQEASNLTRLSNVSSVTETDILSSYQSLVESSSGSEDSDVFSIQTSSSAMEKNLPGNMLPIQLGGIVPSQSGHVVFAEDSYCWA</sequence>